<dbReference type="EMBL" id="FOWD01000006">
    <property type="protein sequence ID" value="SFN98921.1"/>
    <property type="molecule type" value="Genomic_DNA"/>
</dbReference>
<sequence>MKNYSLQSNTYVIKNYDKLPPFSSFLSGLAGVKGIPLWVFYTNRGQGINSFGIHNKDNAIMEFNPANTAYENTPLKGFRTFIKLDGKYYEPFRTMGKQIERNLYIRRNSIKIEEINKDIGLHITVKYFILPKERIGALVRKVEIKNRDKQEKDMELLDGMPKIIPYGIHNGAFKEMSNLLKSWTEVKNTENHVPYYTMGASSDDSAEVTEIHGGYFYASVINGQVIPIIYDPDTVFSYDTSLVNPVGFMEHDIDKLMNLPQYYVNKVPCGFTPLKMKLQPLKTQEITSFIGYAGSPGQVNEKLEEFSKEEYKDRIEHLADEIVDDLTKDVKTHTSNPVFDQYIEQCYLDNFLRGGYPFVFGKDKNKSVVHLFSRKHGDPERDYNFFSIAGEYYSQGNGNFRDVNQNRRNDLFFNKDVGDFNIKTFFQLIQIDGYNPLEVRPSTFTVKRDCNEKVKELLQEMAGRESVKLQKVIDRNFTPGQIANCIARYNIAIKGSEDELLTEILACCNQNMEAGFGEGYWSDHWDYNMDLIENYLSIFPDKEQELLFQDISYRFYDSPARVLPRSEKYVISKNGVRQYGALVHDEEKLNRPGFQKEGSNWLKTKSGEYVETSLMVKLISLALNKFSTLDPYGMGVEMEGGKPGWNDAMNGLPGLFGSGMAETFELKRMIQFICNVVRGSSEIIIPMEIGDCLIKVSETLKSAREENWDDFTYWDRVAAIREEYRENTRFELSGTNRIINTWEIYSIFCNFAEKIEDGIKKAVHYGNGIVPTYFTYQVSDFDQVVDKEGNPVISHYGLPKAIVKKFTVQPLPSFLEGPTKMLSTIEDEETAAGLCSNIKNSELYDRKLKMYKTSVPIEQLSMENGRIRAFTPGWLERESIFLHMEYKYLLSMMKAGLYEQFYKEMQTTLIPFLSPEVYGRSILENSSFLASSENPDPKVHGRGFVARLSGSTTEMISMWIRMFMGGRIFTYDNGELKLHFEPKLPGWMFDEKNETSFTLLSGCTVKYRNEKRRDTYGKNGVKAVKILLEDCGKAVHNNALSGELAEKVREGKISNITVILE</sequence>
<proteinExistence type="predicted"/>
<evidence type="ECO:0008006" key="3">
    <source>
        <dbReference type="Google" id="ProtNLM"/>
    </source>
</evidence>
<gene>
    <name evidence="1" type="ORF">SAMN04489757_10618</name>
</gene>
<dbReference type="RefSeq" id="WP_091684889.1">
    <property type="nucleotide sequence ID" value="NZ_BAABFM010000013.1"/>
</dbReference>
<dbReference type="InterPro" id="IPR008928">
    <property type="entry name" value="6-hairpin_glycosidase_sf"/>
</dbReference>
<dbReference type="SUPFAM" id="SSF48208">
    <property type="entry name" value="Six-hairpin glycosidases"/>
    <property type="match status" value="1"/>
</dbReference>
<keyword evidence="2" id="KW-1185">Reference proteome</keyword>
<evidence type="ECO:0000313" key="2">
    <source>
        <dbReference type="Proteomes" id="UP000198806"/>
    </source>
</evidence>
<protein>
    <recommendedName>
        <fullName evidence="3">Cellobiose phosphorylase</fullName>
    </recommendedName>
</protein>
<accession>A0A1I5DJE7</accession>
<organism evidence="1 2">
    <name type="scientific">Anaerocolumna aminovalerica</name>
    <dbReference type="NCBI Taxonomy" id="1527"/>
    <lineage>
        <taxon>Bacteria</taxon>
        <taxon>Bacillati</taxon>
        <taxon>Bacillota</taxon>
        <taxon>Clostridia</taxon>
        <taxon>Lachnospirales</taxon>
        <taxon>Lachnospiraceae</taxon>
        <taxon>Anaerocolumna</taxon>
    </lineage>
</organism>
<dbReference type="Proteomes" id="UP000198806">
    <property type="component" value="Unassembled WGS sequence"/>
</dbReference>
<evidence type="ECO:0000313" key="1">
    <source>
        <dbReference type="EMBL" id="SFN98921.1"/>
    </source>
</evidence>
<dbReference type="AlphaFoldDB" id="A0A1I5DJE7"/>
<dbReference type="STRING" id="1527.SAMN04489757_10618"/>
<dbReference type="GO" id="GO:0005975">
    <property type="term" value="P:carbohydrate metabolic process"/>
    <property type="evidence" value="ECO:0007669"/>
    <property type="project" value="InterPro"/>
</dbReference>
<name>A0A1I5DJE7_9FIRM</name>
<reference evidence="1 2" key="1">
    <citation type="submission" date="2016-10" db="EMBL/GenBank/DDBJ databases">
        <authorList>
            <person name="de Groot N.N."/>
        </authorList>
    </citation>
    <scope>NUCLEOTIDE SEQUENCE [LARGE SCALE GENOMIC DNA]</scope>
    <source>
        <strain evidence="1 2">DSM 1283</strain>
    </source>
</reference>
<dbReference type="OrthoDB" id="38684at2"/>